<keyword evidence="2" id="KW-0119">Carbohydrate metabolism</keyword>
<evidence type="ECO:0000313" key="4">
    <source>
        <dbReference type="EMBL" id="OLF15048.1"/>
    </source>
</evidence>
<dbReference type="Proteomes" id="UP000185596">
    <property type="component" value="Unassembled WGS sequence"/>
</dbReference>
<keyword evidence="1" id="KW-0378">Hydrolase</keyword>
<dbReference type="RefSeq" id="WP_075127908.1">
    <property type="nucleotide sequence ID" value="NZ_MSIE01000045.1"/>
</dbReference>
<dbReference type="SUPFAM" id="SSF49265">
    <property type="entry name" value="Fibronectin type III"/>
    <property type="match status" value="1"/>
</dbReference>
<feature type="domain" description="Fibronectin type-III" evidence="3">
    <location>
        <begin position="59"/>
        <end position="158"/>
    </location>
</feature>
<evidence type="ECO:0000313" key="5">
    <source>
        <dbReference type="Proteomes" id="UP000185596"/>
    </source>
</evidence>
<dbReference type="EMBL" id="MSIE01000045">
    <property type="protein sequence ID" value="OLF15048.1"/>
    <property type="molecule type" value="Genomic_DNA"/>
</dbReference>
<dbReference type="OrthoDB" id="3662321at2"/>
<dbReference type="CDD" id="cd00063">
    <property type="entry name" value="FN3"/>
    <property type="match status" value="1"/>
</dbReference>
<protein>
    <recommendedName>
        <fullName evidence="3">Fibronectin type-III domain-containing protein</fullName>
    </recommendedName>
</protein>
<evidence type="ECO:0000256" key="1">
    <source>
        <dbReference type="ARBA" id="ARBA00023295"/>
    </source>
</evidence>
<dbReference type="InterPro" id="IPR013783">
    <property type="entry name" value="Ig-like_fold"/>
</dbReference>
<reference evidence="4 5" key="1">
    <citation type="submission" date="2016-12" db="EMBL/GenBank/DDBJ databases">
        <title>The draft genome sequence of Actinophytocola sp. 11-183.</title>
        <authorList>
            <person name="Wang W."/>
            <person name="Yuan L."/>
        </authorList>
    </citation>
    <scope>NUCLEOTIDE SEQUENCE [LARGE SCALE GENOMIC DNA]</scope>
    <source>
        <strain evidence="4 5">11-183</strain>
    </source>
</reference>
<accession>A0A1Q8CL19</accession>
<comment type="caution">
    <text evidence="4">The sequence shown here is derived from an EMBL/GenBank/DDBJ whole genome shotgun (WGS) entry which is preliminary data.</text>
</comment>
<proteinExistence type="predicted"/>
<evidence type="ECO:0000256" key="2">
    <source>
        <dbReference type="ARBA" id="ARBA00023326"/>
    </source>
</evidence>
<dbReference type="Gene3D" id="2.60.40.10">
    <property type="entry name" value="Immunoglobulins"/>
    <property type="match status" value="1"/>
</dbReference>
<dbReference type="InterPro" id="IPR036116">
    <property type="entry name" value="FN3_sf"/>
</dbReference>
<dbReference type="AlphaFoldDB" id="A0A1Q8CL19"/>
<organism evidence="4 5">
    <name type="scientific">Actinophytocola xanthii</name>
    <dbReference type="NCBI Taxonomy" id="1912961"/>
    <lineage>
        <taxon>Bacteria</taxon>
        <taxon>Bacillati</taxon>
        <taxon>Actinomycetota</taxon>
        <taxon>Actinomycetes</taxon>
        <taxon>Pseudonocardiales</taxon>
        <taxon>Pseudonocardiaceae</taxon>
    </lineage>
</organism>
<name>A0A1Q8CL19_9PSEU</name>
<keyword evidence="5" id="KW-1185">Reference proteome</keyword>
<keyword evidence="1" id="KW-0326">Glycosidase</keyword>
<evidence type="ECO:0000259" key="3">
    <source>
        <dbReference type="PROSITE" id="PS50853"/>
    </source>
</evidence>
<sequence>MAKRRRLLAWLAGVVLVTSAVVVLRETDPGTRDEGEESSRHVVERYAADSVVLPAPGRRPEQPRRLLVSPEPGQLRVYWADAVPAGRPLAGASGYEVRWARVDGVGRERVRLVAAPDVQLDGLDDGHRYRIRVRTVDAYGRRSPPTEETGVPGRGDRSWRNGLTGLYEDFTEPGANGTSAVSADYPGSRWHVSGYRGCVRVRAGQADRRGLPIDLDCGADTAVLRARTPLRLSGGRGELGRVVVRTDAAGPGGELTVDLVPGRADQVGVGTLRAARAEERDPALPGGSVRVSVSDAGTLVGVAPDVPGSSAQSAEVHPAPRRGPGVTHLFEVVLTTSGVRVYQDGLAVAGRAVVPQWREAWVLLGFRGPDGRQARVHLASAGFSGPSSPRPAVVEAPVILATQRVLAPGDPAPGVGMARTPLRSATRARLVATLMVNRELDPRAVAVQFGEVRVPARPAVARPARHQGASLTVVAEVPAALLGPRGSTTVTPFVLRAAGANPTAAVLETYLEITPTPAWRAPERAAEDRERRVPDAAPEVVPELGNAAGEPLDTRTVPRRGQLVLTVRSDATEAQWDTGTVAGVTGIEVRLDGTLIAGIPTATDGPGVGGTYKLSLAVGGLSVEDHTVEVRQYQLGDERPQSALLTFTVTS</sequence>
<dbReference type="InterPro" id="IPR003961">
    <property type="entry name" value="FN3_dom"/>
</dbReference>
<dbReference type="PROSITE" id="PS50853">
    <property type="entry name" value="FN3"/>
    <property type="match status" value="1"/>
</dbReference>
<keyword evidence="2" id="KW-0624">Polysaccharide degradation</keyword>
<dbReference type="GO" id="GO:0016798">
    <property type="term" value="F:hydrolase activity, acting on glycosyl bonds"/>
    <property type="evidence" value="ECO:0007669"/>
    <property type="project" value="UniProtKB-KW"/>
</dbReference>
<gene>
    <name evidence="4" type="ORF">BU204_23505</name>
</gene>
<dbReference type="GO" id="GO:0000272">
    <property type="term" value="P:polysaccharide catabolic process"/>
    <property type="evidence" value="ECO:0007669"/>
    <property type="project" value="UniProtKB-KW"/>
</dbReference>